<feature type="compositionally biased region" description="Basic and acidic residues" evidence="1">
    <location>
        <begin position="54"/>
        <end position="70"/>
    </location>
</feature>
<evidence type="ECO:0000313" key="2">
    <source>
        <dbReference type="EnsemblPlants" id="OGLUM08G02880.1"/>
    </source>
</evidence>
<feature type="compositionally biased region" description="Polar residues" evidence="1">
    <location>
        <begin position="120"/>
        <end position="142"/>
    </location>
</feature>
<dbReference type="Gramene" id="OGLUM08G02880.1">
    <property type="protein sequence ID" value="OGLUM08G02880.1"/>
    <property type="gene ID" value="OGLUM08G02880"/>
</dbReference>
<dbReference type="EnsemblPlants" id="OGLUM08G02880.1">
    <property type="protein sequence ID" value="OGLUM08G02880.1"/>
    <property type="gene ID" value="OGLUM08G02880"/>
</dbReference>
<feature type="region of interest" description="Disordered" evidence="1">
    <location>
        <begin position="32"/>
        <end position="70"/>
    </location>
</feature>
<protein>
    <submittedName>
        <fullName evidence="2">Uncharacterized protein</fullName>
    </submittedName>
</protein>
<keyword evidence="3" id="KW-1185">Reference proteome</keyword>
<reference evidence="2" key="1">
    <citation type="submission" date="2015-04" db="UniProtKB">
        <authorList>
            <consortium name="EnsemblPlants"/>
        </authorList>
    </citation>
    <scope>IDENTIFICATION</scope>
</reference>
<reference evidence="2" key="2">
    <citation type="submission" date="2018-05" db="EMBL/GenBank/DDBJ databases">
        <title>OgluRS3 (Oryza glumaepatula Reference Sequence Version 3).</title>
        <authorList>
            <person name="Zhang J."/>
            <person name="Kudrna D."/>
            <person name="Lee S."/>
            <person name="Talag J."/>
            <person name="Welchert J."/>
            <person name="Wing R.A."/>
        </authorList>
    </citation>
    <scope>NUCLEOTIDE SEQUENCE [LARGE SCALE GENOMIC DNA]</scope>
</reference>
<feature type="region of interest" description="Disordered" evidence="1">
    <location>
        <begin position="120"/>
        <end position="169"/>
    </location>
</feature>
<dbReference type="AlphaFoldDB" id="A0A0E0AQS1"/>
<proteinExistence type="predicted"/>
<dbReference type="HOGENOM" id="CLU_1580993_0_0_1"/>
<feature type="compositionally biased region" description="Polar residues" evidence="1">
    <location>
        <begin position="154"/>
        <end position="169"/>
    </location>
</feature>
<organism evidence="2">
    <name type="scientific">Oryza glumipatula</name>
    <dbReference type="NCBI Taxonomy" id="40148"/>
    <lineage>
        <taxon>Eukaryota</taxon>
        <taxon>Viridiplantae</taxon>
        <taxon>Streptophyta</taxon>
        <taxon>Embryophyta</taxon>
        <taxon>Tracheophyta</taxon>
        <taxon>Spermatophyta</taxon>
        <taxon>Magnoliopsida</taxon>
        <taxon>Liliopsida</taxon>
        <taxon>Poales</taxon>
        <taxon>Poaceae</taxon>
        <taxon>BOP clade</taxon>
        <taxon>Oryzoideae</taxon>
        <taxon>Oryzeae</taxon>
        <taxon>Oryzinae</taxon>
        <taxon>Oryza</taxon>
    </lineage>
</organism>
<evidence type="ECO:0000256" key="1">
    <source>
        <dbReference type="SAM" id="MobiDB-lite"/>
    </source>
</evidence>
<sequence length="169" mass="18145">MARMRWAVEAVDRAVRIERGAREQLRGVVKVGQQGAEAASAALPPSTSGQGVEAGRRCPEGKKEKGAVERRARPFRFWEERGREHELCLAALDARGVGRRAREDDAGDDCKKDGDCLEVSTDTRWSSEQATTEGGDGISQTVGHARERAGNGGQIQTAASVSVGVTNQD</sequence>
<dbReference type="Proteomes" id="UP000026961">
    <property type="component" value="Chromosome 8"/>
</dbReference>
<accession>A0A0E0AQS1</accession>
<name>A0A0E0AQS1_9ORYZ</name>
<evidence type="ECO:0000313" key="3">
    <source>
        <dbReference type="Proteomes" id="UP000026961"/>
    </source>
</evidence>